<reference evidence="2 3" key="1">
    <citation type="journal article" date="2024" name="Ann. Entomol. Soc. Am.">
        <title>Genomic analyses of the southern and eastern yellowjacket wasps (Hymenoptera: Vespidae) reveal evolutionary signatures of social life.</title>
        <authorList>
            <person name="Catto M.A."/>
            <person name="Caine P.B."/>
            <person name="Orr S.E."/>
            <person name="Hunt B.G."/>
            <person name="Goodisman M.A.D."/>
        </authorList>
    </citation>
    <scope>NUCLEOTIDE SEQUENCE [LARGE SCALE GENOMIC DNA]</scope>
    <source>
        <strain evidence="2">232</strain>
        <tissue evidence="2">Head and thorax</tissue>
    </source>
</reference>
<dbReference type="Proteomes" id="UP001607303">
    <property type="component" value="Unassembled WGS sequence"/>
</dbReference>
<gene>
    <name evidence="2" type="ORF">V1477_020627</name>
</gene>
<evidence type="ECO:0000313" key="3">
    <source>
        <dbReference type="Proteomes" id="UP001607303"/>
    </source>
</evidence>
<keyword evidence="3" id="KW-1185">Reference proteome</keyword>
<protein>
    <submittedName>
        <fullName evidence="2">Uncharacterized protein</fullName>
    </submittedName>
</protein>
<feature type="non-terminal residue" evidence="2">
    <location>
        <position position="68"/>
    </location>
</feature>
<evidence type="ECO:0000256" key="1">
    <source>
        <dbReference type="SAM" id="MobiDB-lite"/>
    </source>
</evidence>
<evidence type="ECO:0000313" key="2">
    <source>
        <dbReference type="EMBL" id="KAL2721807.1"/>
    </source>
</evidence>
<organism evidence="2 3">
    <name type="scientific">Vespula maculifrons</name>
    <name type="common">Eastern yellow jacket</name>
    <name type="synonym">Wasp</name>
    <dbReference type="NCBI Taxonomy" id="7453"/>
    <lineage>
        <taxon>Eukaryota</taxon>
        <taxon>Metazoa</taxon>
        <taxon>Ecdysozoa</taxon>
        <taxon>Arthropoda</taxon>
        <taxon>Hexapoda</taxon>
        <taxon>Insecta</taxon>
        <taxon>Pterygota</taxon>
        <taxon>Neoptera</taxon>
        <taxon>Endopterygota</taxon>
        <taxon>Hymenoptera</taxon>
        <taxon>Apocrita</taxon>
        <taxon>Aculeata</taxon>
        <taxon>Vespoidea</taxon>
        <taxon>Vespidae</taxon>
        <taxon>Vespinae</taxon>
        <taxon>Vespula</taxon>
    </lineage>
</organism>
<feature type="compositionally biased region" description="Basic residues" evidence="1">
    <location>
        <begin position="1"/>
        <end position="12"/>
    </location>
</feature>
<comment type="caution">
    <text evidence="2">The sequence shown here is derived from an EMBL/GenBank/DDBJ whole genome shotgun (WGS) entry which is preliminary data.</text>
</comment>
<dbReference type="EMBL" id="JAYRBN010000116">
    <property type="protein sequence ID" value="KAL2721807.1"/>
    <property type="molecule type" value="Genomic_DNA"/>
</dbReference>
<name>A0ABD2ANB3_VESMC</name>
<dbReference type="AlphaFoldDB" id="A0ABD2ANB3"/>
<accession>A0ABD2ANB3</accession>
<proteinExistence type="predicted"/>
<feature type="region of interest" description="Disordered" evidence="1">
    <location>
        <begin position="1"/>
        <end position="30"/>
    </location>
</feature>
<sequence length="68" mass="7715">MIKQSIRMRLKSTSKGNGPSTRCDLEKNSEERRSIKELDRVNVRYAFNSTIARLGKGKRSAAACVERD</sequence>